<keyword evidence="2" id="KW-1185">Reference proteome</keyword>
<gene>
    <name evidence="1" type="ORF">CEXT_138741</name>
</gene>
<accession>A0AAV4R865</accession>
<sequence length="81" mass="8922">MEWVVSLSDVPPPFIRIPSGFTVILLSLSSYPLTSVFIERGLDICDQNNNIKILEETTIRSLRVACDIAPGAKSAMEIISE</sequence>
<proteinExistence type="predicted"/>
<name>A0AAV4R865_CAEEX</name>
<comment type="caution">
    <text evidence="1">The sequence shown here is derived from an EMBL/GenBank/DDBJ whole genome shotgun (WGS) entry which is preliminary data.</text>
</comment>
<evidence type="ECO:0000313" key="2">
    <source>
        <dbReference type="Proteomes" id="UP001054945"/>
    </source>
</evidence>
<dbReference type="AlphaFoldDB" id="A0AAV4R865"/>
<dbReference type="Proteomes" id="UP001054945">
    <property type="component" value="Unassembled WGS sequence"/>
</dbReference>
<protein>
    <submittedName>
        <fullName evidence="1">Uncharacterized protein</fullName>
    </submittedName>
</protein>
<organism evidence="1 2">
    <name type="scientific">Caerostris extrusa</name>
    <name type="common">Bark spider</name>
    <name type="synonym">Caerostris bankana</name>
    <dbReference type="NCBI Taxonomy" id="172846"/>
    <lineage>
        <taxon>Eukaryota</taxon>
        <taxon>Metazoa</taxon>
        <taxon>Ecdysozoa</taxon>
        <taxon>Arthropoda</taxon>
        <taxon>Chelicerata</taxon>
        <taxon>Arachnida</taxon>
        <taxon>Araneae</taxon>
        <taxon>Araneomorphae</taxon>
        <taxon>Entelegynae</taxon>
        <taxon>Araneoidea</taxon>
        <taxon>Araneidae</taxon>
        <taxon>Caerostris</taxon>
    </lineage>
</organism>
<evidence type="ECO:0000313" key="1">
    <source>
        <dbReference type="EMBL" id="GIY16836.1"/>
    </source>
</evidence>
<reference evidence="1 2" key="1">
    <citation type="submission" date="2021-06" db="EMBL/GenBank/DDBJ databases">
        <title>Caerostris extrusa draft genome.</title>
        <authorList>
            <person name="Kono N."/>
            <person name="Arakawa K."/>
        </authorList>
    </citation>
    <scope>NUCLEOTIDE SEQUENCE [LARGE SCALE GENOMIC DNA]</scope>
</reference>
<dbReference type="EMBL" id="BPLR01007420">
    <property type="protein sequence ID" value="GIY16836.1"/>
    <property type="molecule type" value="Genomic_DNA"/>
</dbReference>